<dbReference type="EMBL" id="JAFBBZ010000001">
    <property type="protein sequence ID" value="MBM7507401.1"/>
    <property type="molecule type" value="Genomic_DNA"/>
</dbReference>
<feature type="compositionally biased region" description="Polar residues" evidence="1">
    <location>
        <begin position="596"/>
        <end position="619"/>
    </location>
</feature>
<dbReference type="SUPFAM" id="SSF101898">
    <property type="entry name" value="NHL repeat"/>
    <property type="match status" value="1"/>
</dbReference>
<evidence type="ECO:0000259" key="3">
    <source>
        <dbReference type="Pfam" id="PF01345"/>
    </source>
</evidence>
<feature type="signal peptide" evidence="2">
    <location>
        <begin position="1"/>
        <end position="21"/>
    </location>
</feature>
<dbReference type="InterPro" id="IPR001434">
    <property type="entry name" value="OmcB-like_DUF11"/>
</dbReference>
<dbReference type="NCBIfam" id="TIGR01451">
    <property type="entry name" value="B_ant_repeat"/>
    <property type="match status" value="4"/>
</dbReference>
<dbReference type="Pfam" id="PF20674">
    <property type="entry name" value="SpaA_3"/>
    <property type="match status" value="1"/>
</dbReference>
<evidence type="ECO:0000256" key="1">
    <source>
        <dbReference type="SAM" id="MobiDB-lite"/>
    </source>
</evidence>
<dbReference type="Pfam" id="PF24346">
    <property type="entry name" value="DUF7507"/>
    <property type="match status" value="5"/>
</dbReference>
<gene>
    <name evidence="6" type="ORF">JOE61_001215</name>
</gene>
<comment type="caution">
    <text evidence="6">The sequence shown here is derived from an EMBL/GenBank/DDBJ whole genome shotgun (WGS) entry which is preliminary data.</text>
</comment>
<organism evidence="6 7">
    <name type="scientific">Nocardioides salarius</name>
    <dbReference type="NCBI Taxonomy" id="374513"/>
    <lineage>
        <taxon>Bacteria</taxon>
        <taxon>Bacillati</taxon>
        <taxon>Actinomycetota</taxon>
        <taxon>Actinomycetes</taxon>
        <taxon>Propionibacteriales</taxon>
        <taxon>Nocardioidaceae</taxon>
        <taxon>Nocardioides</taxon>
    </lineage>
</organism>
<feature type="region of interest" description="Disordered" evidence="1">
    <location>
        <begin position="947"/>
        <end position="968"/>
    </location>
</feature>
<dbReference type="RefSeq" id="WP_193668966.1">
    <property type="nucleotide sequence ID" value="NZ_JACDTV010000007.1"/>
</dbReference>
<dbReference type="InterPro" id="IPR013783">
    <property type="entry name" value="Ig-like_fold"/>
</dbReference>
<dbReference type="Pfam" id="PF01345">
    <property type="entry name" value="DUF11"/>
    <property type="match status" value="1"/>
</dbReference>
<feature type="domain" description="DUF7507" evidence="5">
    <location>
        <begin position="623"/>
        <end position="726"/>
    </location>
</feature>
<feature type="domain" description="DUF7507" evidence="5">
    <location>
        <begin position="509"/>
        <end position="612"/>
    </location>
</feature>
<feature type="domain" description="DUF7507" evidence="5">
    <location>
        <begin position="855"/>
        <end position="962"/>
    </location>
</feature>
<feature type="domain" description="DUF7507" evidence="5">
    <location>
        <begin position="738"/>
        <end position="844"/>
    </location>
</feature>
<protein>
    <submittedName>
        <fullName evidence="6">Repeat protein (TIGR01451 family)</fullName>
    </submittedName>
</protein>
<dbReference type="InterPro" id="IPR055354">
    <property type="entry name" value="DUF7507"/>
</dbReference>
<feature type="domain" description="DUF11" evidence="3">
    <location>
        <begin position="979"/>
        <end position="1077"/>
    </location>
</feature>
<evidence type="ECO:0000256" key="2">
    <source>
        <dbReference type="SAM" id="SignalP"/>
    </source>
</evidence>
<name>A0ABS2M884_9ACTN</name>
<dbReference type="InterPro" id="IPR047589">
    <property type="entry name" value="DUF11_rpt"/>
</dbReference>
<feature type="domain" description="DUF7507" evidence="5">
    <location>
        <begin position="391"/>
        <end position="498"/>
    </location>
</feature>
<dbReference type="InterPro" id="IPR051172">
    <property type="entry name" value="Chlamydia_OmcB"/>
</dbReference>
<keyword evidence="7" id="KW-1185">Reference proteome</keyword>
<feature type="chain" id="PRO_5047134764" evidence="2">
    <location>
        <begin position="22"/>
        <end position="1479"/>
    </location>
</feature>
<keyword evidence="2" id="KW-0732">Signal</keyword>
<evidence type="ECO:0000313" key="7">
    <source>
        <dbReference type="Proteomes" id="UP000732378"/>
    </source>
</evidence>
<reference evidence="6 7" key="1">
    <citation type="submission" date="2021-01" db="EMBL/GenBank/DDBJ databases">
        <title>Sequencing the genomes of 1000 actinobacteria strains.</title>
        <authorList>
            <person name="Klenk H.-P."/>
        </authorList>
    </citation>
    <scope>NUCLEOTIDE SEQUENCE [LARGE SCALE GENOMIC DNA]</scope>
    <source>
        <strain evidence="6 7">DSM 18239</strain>
    </source>
</reference>
<dbReference type="Gene3D" id="2.60.40.10">
    <property type="entry name" value="Immunoglobulins"/>
    <property type="match status" value="1"/>
</dbReference>
<dbReference type="InterPro" id="IPR048834">
    <property type="entry name" value="SpaA_pre-album"/>
</dbReference>
<dbReference type="Proteomes" id="UP000732378">
    <property type="component" value="Unassembled WGS sequence"/>
</dbReference>
<proteinExistence type="predicted"/>
<dbReference type="PANTHER" id="PTHR34819">
    <property type="entry name" value="LARGE CYSTEINE-RICH PERIPLASMIC PROTEIN OMCB"/>
    <property type="match status" value="1"/>
</dbReference>
<accession>A0ABS2M884</accession>
<feature type="region of interest" description="Disordered" evidence="1">
    <location>
        <begin position="595"/>
        <end position="644"/>
    </location>
</feature>
<evidence type="ECO:0000259" key="5">
    <source>
        <dbReference type="Pfam" id="PF24346"/>
    </source>
</evidence>
<evidence type="ECO:0000259" key="4">
    <source>
        <dbReference type="Pfam" id="PF20674"/>
    </source>
</evidence>
<feature type="compositionally biased region" description="Polar residues" evidence="1">
    <location>
        <begin position="947"/>
        <end position="956"/>
    </location>
</feature>
<evidence type="ECO:0000313" key="6">
    <source>
        <dbReference type="EMBL" id="MBM7507401.1"/>
    </source>
</evidence>
<feature type="domain" description="SpaA-like prealbumin fold" evidence="4">
    <location>
        <begin position="277"/>
        <end position="388"/>
    </location>
</feature>
<dbReference type="PANTHER" id="PTHR34819:SF3">
    <property type="entry name" value="CELL SURFACE PROTEIN"/>
    <property type="match status" value="1"/>
</dbReference>
<sequence>MVTAALAGAGLALLPAAPASATVSPFVCTDNTVYTVKGSKGFDIRKVNSVTGASSAHGDFDPVDDDHTVNALALPKGGGDHIWAFDRKANQVLRFARTHTTKRYALSTNSNARDVVAGAINPATGIYYYAAGGSTWTVYAFNTVTEQAIGQVATIAGTGLGGNGDFAFDGSGTLWVVSNDGYTDAGTLARVNEALPTTTGAVALSTSTLTATLANAGQYHSMAFDSSGNLVIGTSAEVVARVNPASGALVGSPSSVSFDFSDLASCALPSTGKARVDLPQGRYAGTDQFKVELSGGGLAAPVSGTTAGADTGLQDQGAEVAGPAVLVPSQTYTVKQTAVGTTALTDYTSTWRCLDSAGATLAQGTGSSGTFTMPGASGAAITCTFTNLPVKPAISLVKSASTINDLDGNGPDAGDTITFGFTVENDGNSSLDPVTVHDPRLSGASPNVVCPTGSLAAGASRTCTARTYTLSQADVDAGLVANTATATGKAPSGRTVTAPSSTSTPVGAAPAVKLTKKATYQDVAPTGASAGDRIVYDFTVKNTGNTTLSSLTLVDPLLGGPVTCATTTLAPAASTTCTTTTYVVQQSDVNAGKVDNTATVTGTSPKGSKVSDPSSTSTPLDAEPRIALDKSAGPVVDKDGNGPDAGDTITYSFEVTNSGAVTLDPVTVADPKLGAITCPAGALAPGAKVSCSDKTYVLTQADVDGGMVDNVATATGTAPGGAKVHDDDDTSTSVVGTPGVRLVKSAGPVVDEDGNGPDAGDTVAYSFEVTNTGTVTLAPVTVHDPRLGGPAPNVTCPGGALAPGASRSCTDATYPLTQGDVDAGEVTNRATVTGTPPSGPQVTDDDTVTTPVAATPRIRLDKTASVIDDLDSNGPDAGDTVTFGFEVTNTGPVALDPVTVHDPLFGGAAPNTTCPAGALAAGASVTCTTRAYTLTQADVDTGRIDNTATATGTAPSGRTVDDSDSTSTPIVPVVVEDADLVLTKDVDKASPQAGDTVTYTLAVRNTGAGDAQDVELTDVLPSGVTFVSASAPCTQAGGTVTCAWDTLAPGEERSVSIKATVKALPAGGGDHQHLVDVQKAEVHLDLEPGQRRTLAVTCPSGYLATDGSGRVDHVDQGTGTLASVGVLSSRATGLDTWEVEAVNDATGRAQAKVFAVCVQTPTLTEAGHHHPLQVGSELTATVDLSAGADSTTLQCDPGARPVQPGWSLDGRATSLTSYPAGTTGWTFGFDPDGATSADVSIRCLDEEVGAASGHTHPLVLGEVRESVTVQPGEVREVTLSCTGDAKGVVAGWDLDPGLVNLGNDPRPVVRVFKLLNPTASPLQADLWLLCLSTRTQGGDTPADVTNTGRVTTASVETSTADNVDSATFTVRPGTSVATPTSGKVVVTGTKVAAQVACTSATDGCAGTATLVALKTQKLGGTKVRKGTTLATSRYSVGADSTGKVVLKATKKGRKALRSKKVRKARLSMGGTTRTVTLRR</sequence>